<dbReference type="AlphaFoldDB" id="A0AAU9TBX3"/>
<feature type="domain" description="AtC3H46-like PABC-like" evidence="1">
    <location>
        <begin position="5"/>
        <end position="46"/>
    </location>
</feature>
<proteinExistence type="predicted"/>
<accession>A0AAU9TBX3</accession>
<organism evidence="2 3">
    <name type="scientific">Thlaspi arvense</name>
    <name type="common">Field penny-cress</name>
    <dbReference type="NCBI Taxonomy" id="13288"/>
    <lineage>
        <taxon>Eukaryota</taxon>
        <taxon>Viridiplantae</taxon>
        <taxon>Streptophyta</taxon>
        <taxon>Embryophyta</taxon>
        <taxon>Tracheophyta</taxon>
        <taxon>Spermatophyta</taxon>
        <taxon>Magnoliopsida</taxon>
        <taxon>eudicotyledons</taxon>
        <taxon>Gunneridae</taxon>
        <taxon>Pentapetalae</taxon>
        <taxon>rosids</taxon>
        <taxon>malvids</taxon>
        <taxon>Brassicales</taxon>
        <taxon>Brassicaceae</taxon>
        <taxon>Thlaspideae</taxon>
        <taxon>Thlaspi</taxon>
    </lineage>
</organism>
<evidence type="ECO:0000259" key="1">
    <source>
        <dbReference type="Pfam" id="PF23182"/>
    </source>
</evidence>
<reference evidence="2 3" key="1">
    <citation type="submission" date="2022-03" db="EMBL/GenBank/DDBJ databases">
        <authorList>
            <person name="Nunn A."/>
            <person name="Chopra R."/>
            <person name="Nunn A."/>
            <person name="Contreras Garrido A."/>
        </authorList>
    </citation>
    <scope>NUCLEOTIDE SEQUENCE [LARGE SCALE GENOMIC DNA]</scope>
</reference>
<dbReference type="InterPro" id="IPR056276">
    <property type="entry name" value="AtC3H46-like_PABC-like"/>
</dbReference>
<keyword evidence="3" id="KW-1185">Reference proteome</keyword>
<gene>
    <name evidence="2" type="ORF">TAV2_LOCUS23003</name>
</gene>
<name>A0AAU9TBX3_THLAR</name>
<sequence length="114" mass="13263">MRSNNEPEKTSNIISYLLLMQDHSDRDMIRLAFCLDSVMRSMINCVTRREIEDLRRTFFKNPVVFTAKAMIPLYNVRNRNGFFRDATSNQILSASSIFSGAFLDAKHRKILPDE</sequence>
<dbReference type="EMBL" id="OU466863">
    <property type="protein sequence ID" value="CAH2079504.1"/>
    <property type="molecule type" value="Genomic_DNA"/>
</dbReference>
<evidence type="ECO:0000313" key="3">
    <source>
        <dbReference type="Proteomes" id="UP000836841"/>
    </source>
</evidence>
<dbReference type="Pfam" id="PF23182">
    <property type="entry name" value="PABC_AtC3H46"/>
    <property type="match status" value="1"/>
</dbReference>
<dbReference type="Proteomes" id="UP000836841">
    <property type="component" value="Chromosome 7"/>
</dbReference>
<evidence type="ECO:0000313" key="2">
    <source>
        <dbReference type="EMBL" id="CAH2079504.1"/>
    </source>
</evidence>
<protein>
    <recommendedName>
        <fullName evidence="1">AtC3H46-like PABC-like domain-containing protein</fullName>
    </recommendedName>
</protein>